<evidence type="ECO:0000256" key="2">
    <source>
        <dbReference type="ARBA" id="ARBA00022448"/>
    </source>
</evidence>
<feature type="domain" description="ABC transporter" evidence="6">
    <location>
        <begin position="2"/>
        <end position="235"/>
    </location>
</feature>
<dbReference type="InterPro" id="IPR017871">
    <property type="entry name" value="ABC_transporter-like_CS"/>
</dbReference>
<evidence type="ECO:0000256" key="1">
    <source>
        <dbReference type="ARBA" id="ARBA00005417"/>
    </source>
</evidence>
<dbReference type="Gene3D" id="3.40.50.300">
    <property type="entry name" value="P-loop containing nucleotide triphosphate hydrolases"/>
    <property type="match status" value="1"/>
</dbReference>
<dbReference type="InterPro" id="IPR027417">
    <property type="entry name" value="P-loop_NTPase"/>
</dbReference>
<comment type="caution">
    <text evidence="7">The sequence shown here is derived from an EMBL/GenBank/DDBJ whole genome shotgun (WGS) entry which is preliminary data.</text>
</comment>
<reference evidence="7 8" key="1">
    <citation type="submission" date="2019-12" db="EMBL/GenBank/DDBJ databases">
        <title>Novel species isolated from a subtropical stream in China.</title>
        <authorList>
            <person name="Lu H."/>
        </authorList>
    </citation>
    <scope>NUCLEOTIDE SEQUENCE [LARGE SCALE GENOMIC DNA]</scope>
    <source>
        <strain evidence="7 8">FT55W</strain>
    </source>
</reference>
<evidence type="ECO:0000313" key="7">
    <source>
        <dbReference type="EMBL" id="MYM67902.1"/>
    </source>
</evidence>
<proteinExistence type="inferred from homology"/>
<evidence type="ECO:0000259" key="6">
    <source>
        <dbReference type="PROSITE" id="PS50893"/>
    </source>
</evidence>
<evidence type="ECO:0000256" key="5">
    <source>
        <dbReference type="ARBA" id="ARBA00022840"/>
    </source>
</evidence>
<gene>
    <name evidence="7" type="ORF">GTP45_13800</name>
</gene>
<dbReference type="InterPro" id="IPR003439">
    <property type="entry name" value="ABC_transporter-like_ATP-bd"/>
</dbReference>
<dbReference type="AlphaFoldDB" id="A0A7X4GQN7"/>
<dbReference type="InterPro" id="IPR050086">
    <property type="entry name" value="MetN_ABC_transporter-like"/>
</dbReference>
<dbReference type="SUPFAM" id="SSF52540">
    <property type="entry name" value="P-loop containing nucleoside triphosphate hydrolases"/>
    <property type="match status" value="1"/>
</dbReference>
<accession>A0A7X4GQN7</accession>
<dbReference type="RefSeq" id="WP_161014463.1">
    <property type="nucleotide sequence ID" value="NZ_WWCK01000004.1"/>
</dbReference>
<name>A0A7X4GQN7_9BURK</name>
<dbReference type="GO" id="GO:0005524">
    <property type="term" value="F:ATP binding"/>
    <property type="evidence" value="ECO:0007669"/>
    <property type="project" value="UniProtKB-KW"/>
</dbReference>
<dbReference type="PANTHER" id="PTHR43166:SF4">
    <property type="entry name" value="PHOSPHONATES IMPORT ATP-BINDING PROTEIN PHNC"/>
    <property type="match status" value="1"/>
</dbReference>
<dbReference type="InterPro" id="IPR003593">
    <property type="entry name" value="AAA+_ATPase"/>
</dbReference>
<dbReference type="Pfam" id="PF00005">
    <property type="entry name" value="ABC_tran"/>
    <property type="match status" value="1"/>
</dbReference>
<evidence type="ECO:0000256" key="3">
    <source>
        <dbReference type="ARBA" id="ARBA00022475"/>
    </source>
</evidence>
<dbReference type="GO" id="GO:0015424">
    <property type="term" value="F:ABC-type amino acid transporter activity"/>
    <property type="evidence" value="ECO:0007669"/>
    <property type="project" value="InterPro"/>
</dbReference>
<evidence type="ECO:0000256" key="4">
    <source>
        <dbReference type="ARBA" id="ARBA00022741"/>
    </source>
</evidence>
<dbReference type="Proteomes" id="UP000450012">
    <property type="component" value="Unassembled WGS sequence"/>
</dbReference>
<dbReference type="EMBL" id="WWCK01000004">
    <property type="protein sequence ID" value="MYM67902.1"/>
    <property type="molecule type" value="Genomic_DNA"/>
</dbReference>
<protein>
    <submittedName>
        <fullName evidence="7">ATP-binding cassette domain-containing protein</fullName>
    </submittedName>
</protein>
<keyword evidence="5 7" id="KW-0067">ATP-binding</keyword>
<evidence type="ECO:0000313" key="8">
    <source>
        <dbReference type="Proteomes" id="UP000450012"/>
    </source>
</evidence>
<dbReference type="PIRSF" id="PIRSF039085">
    <property type="entry name" value="ABC_ATPase_HisP"/>
    <property type="match status" value="1"/>
</dbReference>
<comment type="similarity">
    <text evidence="1">Belongs to the ABC transporter superfamily.</text>
</comment>
<keyword evidence="8" id="KW-1185">Reference proteome</keyword>
<keyword evidence="3" id="KW-1003">Cell membrane</keyword>
<dbReference type="PROSITE" id="PS00211">
    <property type="entry name" value="ABC_TRANSPORTER_1"/>
    <property type="match status" value="1"/>
</dbReference>
<organism evidence="7 8">
    <name type="scientific">Duganella rivi</name>
    <dbReference type="NCBI Taxonomy" id="2666083"/>
    <lineage>
        <taxon>Bacteria</taxon>
        <taxon>Pseudomonadati</taxon>
        <taxon>Pseudomonadota</taxon>
        <taxon>Betaproteobacteria</taxon>
        <taxon>Burkholderiales</taxon>
        <taxon>Oxalobacteraceae</taxon>
        <taxon>Telluria group</taxon>
        <taxon>Duganella</taxon>
    </lineage>
</organism>
<dbReference type="PROSITE" id="PS50893">
    <property type="entry name" value="ABC_TRANSPORTER_2"/>
    <property type="match status" value="1"/>
</dbReference>
<dbReference type="PANTHER" id="PTHR43166">
    <property type="entry name" value="AMINO ACID IMPORT ATP-BINDING PROTEIN"/>
    <property type="match status" value="1"/>
</dbReference>
<dbReference type="GO" id="GO:0016887">
    <property type="term" value="F:ATP hydrolysis activity"/>
    <property type="evidence" value="ECO:0007669"/>
    <property type="project" value="InterPro"/>
</dbReference>
<keyword evidence="3" id="KW-0472">Membrane</keyword>
<dbReference type="SMART" id="SM00382">
    <property type="entry name" value="AAA"/>
    <property type="match status" value="1"/>
</dbReference>
<dbReference type="InterPro" id="IPR030679">
    <property type="entry name" value="ABC_ATPase_HisP-typ"/>
</dbReference>
<keyword evidence="4" id="KW-0547">Nucleotide-binding</keyword>
<keyword evidence="2" id="KW-0813">Transport</keyword>
<sequence>MILIDGATKRFGANTVLNGIDLRIAPGEVVSVLGASGSGKSTLIRCINGLERLDGGSISVDGHDVSDPTQLQLARRCSGTVFQMFNLYPHMTALQNITLAPMEVLKVPRREAEETATALLAAVGLAGHAHAFPSQLSGGQRQRVGICRALAMKPRYLLLDEVTSALDPEMTAEVLEILAKLAADGTTMLFVTHEIEFARQISSRVVFLDQGRLLADLPTVQFFAADGGLAQPRIAQFLSKMTK</sequence>